<dbReference type="AlphaFoldDB" id="A0A645A0Y4"/>
<name>A0A645A0Y4_9ZZZZ</name>
<comment type="caution">
    <text evidence="1">The sequence shown here is derived from an EMBL/GenBank/DDBJ whole genome shotgun (WGS) entry which is preliminary data.</text>
</comment>
<protein>
    <submittedName>
        <fullName evidence="1">Uncharacterized protein</fullName>
    </submittedName>
</protein>
<dbReference type="EMBL" id="VSSQ01011386">
    <property type="protein sequence ID" value="MPM46717.1"/>
    <property type="molecule type" value="Genomic_DNA"/>
</dbReference>
<accession>A0A645A0Y4</accession>
<proteinExistence type="predicted"/>
<organism evidence="1">
    <name type="scientific">bioreactor metagenome</name>
    <dbReference type="NCBI Taxonomy" id="1076179"/>
    <lineage>
        <taxon>unclassified sequences</taxon>
        <taxon>metagenomes</taxon>
        <taxon>ecological metagenomes</taxon>
    </lineage>
</organism>
<gene>
    <name evidence="1" type="ORF">SDC9_93423</name>
</gene>
<reference evidence="1" key="1">
    <citation type="submission" date="2019-08" db="EMBL/GenBank/DDBJ databases">
        <authorList>
            <person name="Kucharzyk K."/>
            <person name="Murdoch R.W."/>
            <person name="Higgins S."/>
            <person name="Loffler F."/>
        </authorList>
    </citation>
    <scope>NUCLEOTIDE SEQUENCE</scope>
</reference>
<evidence type="ECO:0000313" key="1">
    <source>
        <dbReference type="EMBL" id="MPM46717.1"/>
    </source>
</evidence>
<sequence>MRETARDNLKKFLSLIGIYAEDAEINTNNTVYQEEYIKDGLEVGSSINYGIRISNTSFDVDINTSPEDILKLINNDIRIKSACIYNNIKNPFVYKTVRYYQSGEFMGKICEVTFKIIDKSNYINDAQNNVIKYVEITYNLEFTAESRCILRIANEPVTEISVKEEDAVSYDEALDFLQKGYYYLGKGLFPSIIIPVSLSEVEFCELTYTNIFNYISLPNNKITPAYYIPCYKFYVKGEKDQNVPELTDYYICYIPAIRNYAVFPDKY</sequence>